<dbReference type="RefSeq" id="WP_062285405.1">
    <property type="nucleotide sequence ID" value="NZ_LTBC01000015.1"/>
</dbReference>
<reference evidence="6 7" key="1">
    <citation type="submission" date="2016-02" db="EMBL/GenBank/DDBJ databases">
        <title>Genome sequence of Moorella mulderi DSM 14980.</title>
        <authorList>
            <person name="Poehlein A."/>
            <person name="Daniel R."/>
        </authorList>
    </citation>
    <scope>NUCLEOTIDE SEQUENCE [LARGE SCALE GENOMIC DNA]</scope>
    <source>
        <strain evidence="6 7">DSM 14980</strain>
    </source>
</reference>
<comment type="caution">
    <text evidence="6">The sequence shown here is derived from an EMBL/GenBank/DDBJ whole genome shotgun (WGS) entry which is preliminary data.</text>
</comment>
<evidence type="ECO:0000256" key="2">
    <source>
        <dbReference type="ARBA" id="ARBA00022573"/>
    </source>
</evidence>
<evidence type="ECO:0000256" key="4">
    <source>
        <dbReference type="ARBA" id="ARBA00022679"/>
    </source>
</evidence>
<evidence type="ECO:0000313" key="6">
    <source>
        <dbReference type="EMBL" id="KYH31088.1"/>
    </source>
</evidence>
<evidence type="ECO:0000313" key="7">
    <source>
        <dbReference type="Proteomes" id="UP000075670"/>
    </source>
</evidence>
<keyword evidence="4 6" id="KW-0808">Transferase</keyword>
<keyword evidence="3 6" id="KW-0489">Methyltransferase</keyword>
<keyword evidence="2" id="KW-0169">Cobalamin biosynthesis</keyword>
<name>A0A151ATY0_9FIRM</name>
<evidence type="ECO:0000256" key="5">
    <source>
        <dbReference type="ARBA" id="ARBA00022691"/>
    </source>
</evidence>
<dbReference type="PANTHER" id="PTHR43182:SF1">
    <property type="entry name" value="COBALT-PRECORRIN-7 C(5)-METHYLTRANSFERASE"/>
    <property type="match status" value="1"/>
</dbReference>
<dbReference type="OrthoDB" id="9780707at2"/>
<dbReference type="NCBIfam" id="TIGR02469">
    <property type="entry name" value="CbiT"/>
    <property type="match status" value="1"/>
</dbReference>
<dbReference type="InterPro" id="IPR050714">
    <property type="entry name" value="Cobalamin_biosynth_MTase"/>
</dbReference>
<dbReference type="EMBL" id="LTBC01000015">
    <property type="protein sequence ID" value="KYH31088.1"/>
    <property type="molecule type" value="Genomic_DNA"/>
</dbReference>
<sequence length="202" mass="21842">MNRINWPYSTPGIPDHYFSRSQVPLTKEEVRILTLAKARLGPGMNVYDVGSGTGTLAVEAARLVAPGQVLAVEVDPEACTLIRENVKRFGLDNVQVVAGRAPAALEGLPPPDRVFIGGSGGHLEEILRTCHEALRPGGIIVLNAVTVETLSTALAFGYHQGYQVEALATNLARLEPAGRYHIWRALNPVYIVQLVKDGHYGQ</sequence>
<dbReference type="GO" id="GO:0009236">
    <property type="term" value="P:cobalamin biosynthetic process"/>
    <property type="evidence" value="ECO:0007669"/>
    <property type="project" value="UniProtKB-UniPathway"/>
</dbReference>
<dbReference type="UniPathway" id="UPA00148"/>
<proteinExistence type="predicted"/>
<dbReference type="GO" id="GO:0032259">
    <property type="term" value="P:methylation"/>
    <property type="evidence" value="ECO:0007669"/>
    <property type="project" value="UniProtKB-KW"/>
</dbReference>
<organism evidence="6 7">
    <name type="scientific">Moorella mulderi DSM 14980</name>
    <dbReference type="NCBI Taxonomy" id="1122241"/>
    <lineage>
        <taxon>Bacteria</taxon>
        <taxon>Bacillati</taxon>
        <taxon>Bacillota</taxon>
        <taxon>Clostridia</taxon>
        <taxon>Neomoorellales</taxon>
        <taxon>Neomoorellaceae</taxon>
        <taxon>Neomoorella</taxon>
    </lineage>
</organism>
<evidence type="ECO:0000256" key="1">
    <source>
        <dbReference type="ARBA" id="ARBA00004953"/>
    </source>
</evidence>
<dbReference type="Proteomes" id="UP000075670">
    <property type="component" value="Unassembled WGS sequence"/>
</dbReference>
<dbReference type="InterPro" id="IPR029063">
    <property type="entry name" value="SAM-dependent_MTases_sf"/>
</dbReference>
<dbReference type="AlphaFoldDB" id="A0A151ATY0"/>
<dbReference type="Pfam" id="PF01135">
    <property type="entry name" value="PCMT"/>
    <property type="match status" value="1"/>
</dbReference>
<accession>A0A151ATY0</accession>
<dbReference type="Gene3D" id="3.40.50.150">
    <property type="entry name" value="Vaccinia Virus protein VP39"/>
    <property type="match status" value="1"/>
</dbReference>
<keyword evidence="7" id="KW-1185">Reference proteome</keyword>
<protein>
    <submittedName>
        <fullName evidence="6">Putative cobalt-precorrin-6Y C(15)-methyltransferase</fullName>
        <ecNumber evidence="6">2.1.1.-</ecNumber>
    </submittedName>
</protein>
<gene>
    <name evidence="6" type="primary">cbiT</name>
    <name evidence="6" type="ORF">MOMUL_26190</name>
</gene>
<dbReference type="PANTHER" id="PTHR43182">
    <property type="entry name" value="COBALT-PRECORRIN-6B C(15)-METHYLTRANSFERASE (DECARBOXYLATING)"/>
    <property type="match status" value="1"/>
</dbReference>
<evidence type="ECO:0000256" key="3">
    <source>
        <dbReference type="ARBA" id="ARBA00022603"/>
    </source>
</evidence>
<dbReference type="CDD" id="cd02440">
    <property type="entry name" value="AdoMet_MTases"/>
    <property type="match status" value="1"/>
</dbReference>
<dbReference type="GO" id="GO:0008276">
    <property type="term" value="F:protein methyltransferase activity"/>
    <property type="evidence" value="ECO:0007669"/>
    <property type="project" value="InterPro"/>
</dbReference>
<dbReference type="SUPFAM" id="SSF53335">
    <property type="entry name" value="S-adenosyl-L-methionine-dependent methyltransferases"/>
    <property type="match status" value="1"/>
</dbReference>
<comment type="pathway">
    <text evidence="1">Cofactor biosynthesis; adenosylcobalamin biosynthesis.</text>
</comment>
<dbReference type="InterPro" id="IPR014008">
    <property type="entry name" value="Cbl_synth_MTase_CbiT"/>
</dbReference>
<keyword evidence="5" id="KW-0949">S-adenosyl-L-methionine</keyword>
<dbReference type="EC" id="2.1.1.-" evidence="6"/>
<dbReference type="PATRIC" id="fig|1122241.3.peg.2783"/>